<keyword evidence="5" id="KW-0998">Cell outer membrane</keyword>
<gene>
    <name evidence="7" type="ORF">E5355_00085</name>
</gene>
<reference evidence="7 8" key="1">
    <citation type="submission" date="2019-04" db="EMBL/GenBank/DDBJ databases">
        <title>Microbes associate with the intestines of laboratory mice.</title>
        <authorList>
            <person name="Navarre W."/>
            <person name="Wong E."/>
            <person name="Huang K."/>
            <person name="Tropini C."/>
            <person name="Ng K."/>
            <person name="Yu B."/>
        </authorList>
    </citation>
    <scope>NUCLEOTIDE SEQUENCE [LARGE SCALE GENOMIC DNA]</scope>
    <source>
        <strain evidence="7 8">NM69_E16B</strain>
    </source>
</reference>
<dbReference type="Gene3D" id="1.25.40.390">
    <property type="match status" value="1"/>
</dbReference>
<proteinExistence type="inferred from homology"/>
<protein>
    <submittedName>
        <fullName evidence="7">RagB/SusD family nutrient uptake outer membrane protein</fullName>
    </submittedName>
</protein>
<comment type="subcellular location">
    <subcellularLocation>
        <location evidence="1">Cell outer membrane</location>
    </subcellularLocation>
</comment>
<evidence type="ECO:0000313" key="8">
    <source>
        <dbReference type="Proteomes" id="UP000310532"/>
    </source>
</evidence>
<dbReference type="Proteomes" id="UP000310532">
    <property type="component" value="Unassembled WGS sequence"/>
</dbReference>
<evidence type="ECO:0000256" key="3">
    <source>
        <dbReference type="ARBA" id="ARBA00022729"/>
    </source>
</evidence>
<evidence type="ECO:0000256" key="5">
    <source>
        <dbReference type="ARBA" id="ARBA00023237"/>
    </source>
</evidence>
<name>A0A4S2B610_9BACE</name>
<keyword evidence="8" id="KW-1185">Reference proteome</keyword>
<keyword evidence="4" id="KW-0472">Membrane</keyword>
<comment type="similarity">
    <text evidence="2">Belongs to the SusD family.</text>
</comment>
<dbReference type="InterPro" id="IPR012944">
    <property type="entry name" value="SusD_RagB_dom"/>
</dbReference>
<dbReference type="AlphaFoldDB" id="A0A4S2B610"/>
<keyword evidence="3" id="KW-0732">Signal</keyword>
<comment type="caution">
    <text evidence="7">The sequence shown here is derived from an EMBL/GenBank/DDBJ whole genome shotgun (WGS) entry which is preliminary data.</text>
</comment>
<dbReference type="InterPro" id="IPR011990">
    <property type="entry name" value="TPR-like_helical_dom_sf"/>
</dbReference>
<evidence type="ECO:0000313" key="7">
    <source>
        <dbReference type="EMBL" id="TGY09609.1"/>
    </source>
</evidence>
<dbReference type="PROSITE" id="PS51257">
    <property type="entry name" value="PROKAR_LIPOPROTEIN"/>
    <property type="match status" value="1"/>
</dbReference>
<evidence type="ECO:0000256" key="2">
    <source>
        <dbReference type="ARBA" id="ARBA00006275"/>
    </source>
</evidence>
<dbReference type="Pfam" id="PF07980">
    <property type="entry name" value="SusD_RagB"/>
    <property type="match status" value="1"/>
</dbReference>
<evidence type="ECO:0000256" key="1">
    <source>
        <dbReference type="ARBA" id="ARBA00004442"/>
    </source>
</evidence>
<dbReference type="RefSeq" id="WP_136008651.1">
    <property type="nucleotide sequence ID" value="NZ_SRYZ01000001.1"/>
</dbReference>
<dbReference type="EMBL" id="SRYZ01000001">
    <property type="protein sequence ID" value="TGY09609.1"/>
    <property type="molecule type" value="Genomic_DNA"/>
</dbReference>
<organism evidence="7 8">
    <name type="scientific">Bacteroides muris</name>
    <name type="common">ex Afrizal et al. 2022</name>
    <dbReference type="NCBI Taxonomy" id="2516960"/>
    <lineage>
        <taxon>Bacteria</taxon>
        <taxon>Pseudomonadati</taxon>
        <taxon>Bacteroidota</taxon>
        <taxon>Bacteroidia</taxon>
        <taxon>Bacteroidales</taxon>
        <taxon>Bacteroidaceae</taxon>
        <taxon>Bacteroides</taxon>
    </lineage>
</organism>
<evidence type="ECO:0000259" key="6">
    <source>
        <dbReference type="Pfam" id="PF07980"/>
    </source>
</evidence>
<dbReference type="SUPFAM" id="SSF48452">
    <property type="entry name" value="TPR-like"/>
    <property type="match status" value="1"/>
</dbReference>
<dbReference type="GO" id="GO:0009279">
    <property type="term" value="C:cell outer membrane"/>
    <property type="evidence" value="ECO:0007669"/>
    <property type="project" value="UniProtKB-SubCell"/>
</dbReference>
<feature type="domain" description="RagB/SusD" evidence="6">
    <location>
        <begin position="279"/>
        <end position="555"/>
    </location>
</feature>
<sequence length="556" mass="62984">MKPNNFLLPILLAGVLMTSCDDFFDTAPKDALSPATFWKTESDAQKAAVACYEDWVSPATGSSEVFFADCMSDICYSFTGSSSYKYVGNGSATRSSTVKYYDYSIIRRCNTFMANIDKVPFTDSKAKDNLVGQVRTIRAWRYFQMNFWYGGVPLITGLPQLADEAKLPRDSEETVKKFVYDELDQAIRELDERPAARGRIARGTALAIKMRSALYWGDLDRALSAARDIQGLHLYEIEKTLSYQELFSLRGRDSKEIICSMQHIPTTEPFGNTIRLFSNQDGGWASMVPTQNLVDMFEMDNGLMPGEPGSGYDPIHPFAHRDPRLAQIIIYPGRDWLGANGQMRVYNTLDKTIDGKANSDYMDAGNNATHTGMIWAKYTVPISQYSASLSDDELCPILFRYAEVLLTIAEINVEKGENTDEVFDIIDELRTRGGHIAVDRSRYATQAKLRELVRRERCIELAGEGLRRADLVRWKDENGKMLAETLLNSPLYRMVGTVDASHPDPAMRAVIELPTEENQRLRKLEDRSFYPYQRYLPIHQEQLNTNPNLTQTEGYD</sequence>
<accession>A0A4S2B610</accession>
<evidence type="ECO:0000256" key="4">
    <source>
        <dbReference type="ARBA" id="ARBA00023136"/>
    </source>
</evidence>